<dbReference type="InParanoid" id="A0A0V1BJQ7"/>
<proteinExistence type="predicted"/>
<dbReference type="Proteomes" id="UP000054776">
    <property type="component" value="Unassembled WGS sequence"/>
</dbReference>
<keyword evidence="2" id="KW-1185">Reference proteome</keyword>
<evidence type="ECO:0000313" key="1">
    <source>
        <dbReference type="EMBL" id="KRY37429.1"/>
    </source>
</evidence>
<name>A0A0V1BJQ7_TRISP</name>
<accession>A0A0V1BJQ7</accession>
<evidence type="ECO:0000313" key="2">
    <source>
        <dbReference type="Proteomes" id="UP000054776"/>
    </source>
</evidence>
<feature type="non-terminal residue" evidence="1">
    <location>
        <position position="127"/>
    </location>
</feature>
<reference evidence="1 2" key="1">
    <citation type="submission" date="2015-01" db="EMBL/GenBank/DDBJ databases">
        <title>Evolution of Trichinella species and genotypes.</title>
        <authorList>
            <person name="Korhonen P.K."/>
            <person name="Edoardo P."/>
            <person name="Giuseppe L.R."/>
            <person name="Gasser R.B."/>
        </authorList>
    </citation>
    <scope>NUCLEOTIDE SEQUENCE [LARGE SCALE GENOMIC DNA]</scope>
    <source>
        <strain evidence="1">ISS3</strain>
    </source>
</reference>
<gene>
    <name evidence="1" type="ORF">T01_16154</name>
</gene>
<protein>
    <submittedName>
        <fullName evidence="1">Uncharacterized protein</fullName>
    </submittedName>
</protein>
<comment type="caution">
    <text evidence="1">The sequence shown here is derived from an EMBL/GenBank/DDBJ whole genome shotgun (WGS) entry which is preliminary data.</text>
</comment>
<feature type="non-terminal residue" evidence="1">
    <location>
        <position position="1"/>
    </location>
</feature>
<sequence length="127" mass="14893">NYPARQRQYTAVIEAYLRNGSTEEVIIQIWQLGKTRCLLHITQHTRPQTVERNVIQPTFRVILLRFGLQYRIAVQTDIQKMYLQVGLRAEDQDACRFLCRDCILYAPPRIAVSPCFTFLFLLSFVVD</sequence>
<dbReference type="OrthoDB" id="5920525at2759"/>
<dbReference type="EMBL" id="JYDH01000033">
    <property type="protein sequence ID" value="KRY37429.1"/>
    <property type="molecule type" value="Genomic_DNA"/>
</dbReference>
<organism evidence="1 2">
    <name type="scientific">Trichinella spiralis</name>
    <name type="common">Trichina worm</name>
    <dbReference type="NCBI Taxonomy" id="6334"/>
    <lineage>
        <taxon>Eukaryota</taxon>
        <taxon>Metazoa</taxon>
        <taxon>Ecdysozoa</taxon>
        <taxon>Nematoda</taxon>
        <taxon>Enoplea</taxon>
        <taxon>Dorylaimia</taxon>
        <taxon>Trichinellida</taxon>
        <taxon>Trichinellidae</taxon>
        <taxon>Trichinella</taxon>
    </lineage>
</organism>
<dbReference type="AlphaFoldDB" id="A0A0V1BJQ7"/>